<dbReference type="PANTHER" id="PTHR39176">
    <property type="entry name" value="PERIPLASMIC PROTEIN-RELATED"/>
    <property type="match status" value="1"/>
</dbReference>
<protein>
    <recommendedName>
        <fullName evidence="2">Lysozyme inhibitor LprI-like N-terminal domain-containing protein</fullName>
    </recommendedName>
</protein>
<dbReference type="EMBL" id="AYEU01000003">
    <property type="protein sequence ID" value="ESK52124.1"/>
    <property type="molecule type" value="Genomic_DNA"/>
</dbReference>
<dbReference type="Pfam" id="PF07007">
    <property type="entry name" value="LprI"/>
    <property type="match status" value="1"/>
</dbReference>
<dbReference type="PATRIC" id="fig|1341683.3.peg.261"/>
<dbReference type="STRING" id="396323.VH98_00495"/>
<evidence type="ECO:0000313" key="3">
    <source>
        <dbReference type="EMBL" id="ESK52124.1"/>
    </source>
</evidence>
<organism evidence="3 4">
    <name type="scientific">Acinetobacter brisouii CIP 110357</name>
    <dbReference type="NCBI Taxonomy" id="1341683"/>
    <lineage>
        <taxon>Bacteria</taxon>
        <taxon>Pseudomonadati</taxon>
        <taxon>Pseudomonadota</taxon>
        <taxon>Gammaproteobacteria</taxon>
        <taxon>Moraxellales</taxon>
        <taxon>Moraxellaceae</taxon>
        <taxon>Acinetobacter</taxon>
    </lineage>
</organism>
<dbReference type="HOGENOM" id="CLU_128596_9_0_6"/>
<dbReference type="Gene3D" id="1.20.1270.180">
    <property type="match status" value="1"/>
</dbReference>
<dbReference type="OrthoDB" id="7340239at2"/>
<feature type="signal peptide" evidence="1">
    <location>
        <begin position="1"/>
        <end position="20"/>
    </location>
</feature>
<feature type="domain" description="Lysozyme inhibitor LprI-like N-terminal" evidence="2">
    <location>
        <begin position="30"/>
        <end position="107"/>
    </location>
</feature>
<dbReference type="PANTHER" id="PTHR39176:SF1">
    <property type="entry name" value="PERIPLASMIC PROTEIN"/>
    <property type="match status" value="1"/>
</dbReference>
<sequence length="125" mass="14284">MKTKLALGVLLTGLSWAAHADNCDHVRNSYDAVHCNNKMYVNADNELNKNYQELQSKLSTQQKSILKHSQLVWIKNRDQSCSGESNVGTVIYTVCQLHKTQERNSWLRERLRECKTIGCKTSSLD</sequence>
<accession>V2VWJ3</accession>
<reference evidence="3 4" key="1">
    <citation type="submission" date="2013-10" db="EMBL/GenBank/DDBJ databases">
        <title>The Genome Sequence of Acinetobacter brisouii CIP 110357.</title>
        <authorList>
            <consortium name="The Broad Institute Genomics Platform"/>
            <consortium name="The Broad Institute Genome Sequencing Center for Infectious Disease"/>
            <person name="Cerqueira G."/>
            <person name="Feldgarden M."/>
            <person name="Courvalin P."/>
            <person name="Grillot-Courvalin C."/>
            <person name="Clermont D."/>
            <person name="Rocha E."/>
            <person name="Yoon E.-J."/>
            <person name="Nemec A."/>
            <person name="Young S.K."/>
            <person name="Zeng Q."/>
            <person name="Gargeya S."/>
            <person name="Fitzgerald M."/>
            <person name="Abouelleil A."/>
            <person name="Alvarado L."/>
            <person name="Berlin A.M."/>
            <person name="Chapman S.B."/>
            <person name="Gainer-Dewar J."/>
            <person name="Goldberg J."/>
            <person name="Gnerre S."/>
            <person name="Griggs A."/>
            <person name="Gujja S."/>
            <person name="Hansen M."/>
            <person name="Howarth C."/>
            <person name="Imamovic A."/>
            <person name="Ireland A."/>
            <person name="Larimer J."/>
            <person name="McCowan C."/>
            <person name="Murphy C."/>
            <person name="Pearson M."/>
            <person name="Poon T.W."/>
            <person name="Priest M."/>
            <person name="Roberts A."/>
            <person name="Saif S."/>
            <person name="Shea T."/>
            <person name="Sykes S."/>
            <person name="Wortman J."/>
            <person name="Nusbaum C."/>
            <person name="Birren B."/>
        </authorList>
    </citation>
    <scope>NUCLEOTIDE SEQUENCE [LARGE SCALE GENOMIC DNA]</scope>
    <source>
        <strain evidence="3 4">CIP 110357</strain>
    </source>
</reference>
<gene>
    <name evidence="3" type="ORF">P255_00266</name>
</gene>
<evidence type="ECO:0000313" key="4">
    <source>
        <dbReference type="Proteomes" id="UP000018418"/>
    </source>
</evidence>
<proteinExistence type="predicted"/>
<name>V2VWJ3_9GAMM</name>
<feature type="chain" id="PRO_5004710813" description="Lysozyme inhibitor LprI-like N-terminal domain-containing protein" evidence="1">
    <location>
        <begin position="21"/>
        <end position="125"/>
    </location>
</feature>
<dbReference type="Proteomes" id="UP000018418">
    <property type="component" value="Unassembled WGS sequence"/>
</dbReference>
<dbReference type="AlphaFoldDB" id="V2VWJ3"/>
<keyword evidence="4" id="KW-1185">Reference proteome</keyword>
<comment type="caution">
    <text evidence="3">The sequence shown here is derived from an EMBL/GenBank/DDBJ whole genome shotgun (WGS) entry which is preliminary data.</text>
</comment>
<evidence type="ECO:0000259" key="2">
    <source>
        <dbReference type="Pfam" id="PF07007"/>
    </source>
</evidence>
<evidence type="ECO:0000256" key="1">
    <source>
        <dbReference type="SAM" id="SignalP"/>
    </source>
</evidence>
<keyword evidence="1" id="KW-0732">Signal</keyword>
<dbReference type="RefSeq" id="WP_004899272.1">
    <property type="nucleotide sequence ID" value="NZ_BBTI01000003.1"/>
</dbReference>
<dbReference type="InterPro" id="IPR009739">
    <property type="entry name" value="LprI-like_N"/>
</dbReference>